<dbReference type="SUPFAM" id="SSF52374">
    <property type="entry name" value="Nucleotidylyl transferase"/>
    <property type="match status" value="1"/>
</dbReference>
<dbReference type="AlphaFoldDB" id="A0A1W1VK31"/>
<dbReference type="GO" id="GO:0006400">
    <property type="term" value="P:tRNA modification"/>
    <property type="evidence" value="ECO:0007669"/>
    <property type="project" value="UniProtKB-UniRule"/>
</dbReference>
<dbReference type="OrthoDB" id="9769796at2"/>
<dbReference type="InterPro" id="IPR014729">
    <property type="entry name" value="Rossmann-like_a/b/a_fold"/>
</dbReference>
<keyword evidence="2" id="KW-0963">Cytoplasm</keyword>
<dbReference type="HAMAP" id="MF_01539">
    <property type="entry name" value="TmcAL"/>
    <property type="match status" value="1"/>
</dbReference>
<dbReference type="Pfam" id="PF05636">
    <property type="entry name" value="HIGH_NTase1"/>
    <property type="match status" value="1"/>
</dbReference>
<name>A0A1W1VK31_DESTI</name>
<dbReference type="STRING" id="656914.SAMN00017405_0055"/>
<dbReference type="EMBL" id="FWWT01000022">
    <property type="protein sequence ID" value="SMB93580.1"/>
    <property type="molecule type" value="Genomic_DNA"/>
</dbReference>
<keyword evidence="3" id="KW-0808">Transferase</keyword>
<feature type="binding site" evidence="2">
    <location>
        <position position="102"/>
    </location>
    <ligand>
        <name>ATP</name>
        <dbReference type="ChEBI" id="CHEBI:30616"/>
    </ligand>
</feature>
<comment type="function">
    <text evidence="2">Catalyzes the formation of N(4)-acetylcytidine (ac(4)C) at the wobble position of elongator tRNA(Met), using acetate and ATP as substrates. First activates an acetate ion to form acetyladenylate (Ac-AMP) and then transfers the acetyl group to tRNA to form ac(4)C34.</text>
</comment>
<dbReference type="EC" id="6.3.4.-" evidence="2"/>
<dbReference type="GO" id="GO:0005524">
    <property type="term" value="F:ATP binding"/>
    <property type="evidence" value="ECO:0007669"/>
    <property type="project" value="UniProtKB-KW"/>
</dbReference>
<keyword evidence="1 2" id="KW-0819">tRNA processing</keyword>
<dbReference type="GO" id="GO:0005737">
    <property type="term" value="C:cytoplasm"/>
    <property type="evidence" value="ECO:0007669"/>
    <property type="project" value="UniProtKB-SubCell"/>
</dbReference>
<keyword evidence="2" id="KW-0436">Ligase</keyword>
<comment type="subcellular location">
    <subcellularLocation>
        <location evidence="2">Cytoplasm</location>
    </subcellularLocation>
</comment>
<feature type="binding site" evidence="2">
    <location>
        <position position="165"/>
    </location>
    <ligand>
        <name>ATP</name>
        <dbReference type="ChEBI" id="CHEBI:30616"/>
    </ligand>
</feature>
<dbReference type="RefSeq" id="WP_084053861.1">
    <property type="nucleotide sequence ID" value="NZ_FWWT01000022.1"/>
</dbReference>
<dbReference type="Gene3D" id="3.40.50.620">
    <property type="entry name" value="HUPs"/>
    <property type="match status" value="1"/>
</dbReference>
<keyword evidence="2" id="KW-0067">ATP-binding</keyword>
<accession>A0A1W1VK31</accession>
<feature type="binding site" evidence="2">
    <location>
        <position position="190"/>
    </location>
    <ligand>
        <name>ATP</name>
        <dbReference type="ChEBI" id="CHEBI:30616"/>
    </ligand>
</feature>
<dbReference type="GO" id="GO:0016879">
    <property type="term" value="F:ligase activity, forming carbon-nitrogen bonds"/>
    <property type="evidence" value="ECO:0007669"/>
    <property type="project" value="UniProtKB-UniRule"/>
</dbReference>
<evidence type="ECO:0000256" key="2">
    <source>
        <dbReference type="HAMAP-Rule" id="MF_01539"/>
    </source>
</evidence>
<dbReference type="InterPro" id="IPR008513">
    <property type="entry name" value="tRNA(Met)_cyd_acetate_ligase"/>
</dbReference>
<sequence length="406" mass="46189">MKVLSIIAEYNPFHYGHLYHLNEAKKSVNPDITVCILASNFLQRGEPSIVDKWSRTKMALHAGIDLVIELPVAFSCRSAFYYATGAVTSLVKSGVVTHLSFGTEANNLLQLQKIAQVINNEDALYKSVLHDFLGAGFSYPKARILTLEKVLDLKNDDLRELDNPNNILALAYLQVLDILKNDITPVGILRKGDYHSLDPNHGFASASAIRKLIKNNDPNWKNHVPSFTREILENDFKDGKGPLFLDNLEQNIIAIIRRTNPLELQKIIEINEGLENRIYQSAQKHSSIKELLTELKTKRYTYTKIQRSLTHIYLNYEKSLDLKEPKYLRILGFNSKGQSLLKHMKSSSELPLINRFSNAFKIVDSTGKKILDLEARASDLYSLALPNPNQRYGKQDYYNSPIKYLI</sequence>
<keyword evidence="4" id="KW-1185">Reference proteome</keyword>
<evidence type="ECO:0000313" key="4">
    <source>
        <dbReference type="Proteomes" id="UP000192731"/>
    </source>
</evidence>
<dbReference type="NCBIfam" id="NF010191">
    <property type="entry name" value="PRK13670.1"/>
    <property type="match status" value="1"/>
</dbReference>
<dbReference type="GO" id="GO:0000049">
    <property type="term" value="F:tRNA binding"/>
    <property type="evidence" value="ECO:0007669"/>
    <property type="project" value="UniProtKB-KW"/>
</dbReference>
<comment type="similarity">
    <text evidence="2">Belongs to the TmcAL family.</text>
</comment>
<dbReference type="Proteomes" id="UP000192731">
    <property type="component" value="Unassembled WGS sequence"/>
</dbReference>
<protein>
    <recommendedName>
        <fullName evidence="2">tRNA(Met) cytidine acetate ligase</fullName>
        <ecNumber evidence="2">6.3.4.-</ecNumber>
    </recommendedName>
</protein>
<comment type="caution">
    <text evidence="2">Lacks conserved residue(s) required for the propagation of feature annotation.</text>
</comment>
<gene>
    <name evidence="2" type="primary">tmcAL</name>
    <name evidence="3" type="ORF">SAMN00017405_0055</name>
</gene>
<dbReference type="GO" id="GO:0016740">
    <property type="term" value="F:transferase activity"/>
    <property type="evidence" value="ECO:0007669"/>
    <property type="project" value="UniProtKB-KW"/>
</dbReference>
<dbReference type="PANTHER" id="PTHR37825:SF1">
    <property type="entry name" value="TRNA(MET) CYTIDINE ACETATE LIGASE"/>
    <property type="match status" value="1"/>
</dbReference>
<feature type="binding site" evidence="2">
    <location>
        <begin position="7"/>
        <end position="20"/>
    </location>
    <ligand>
        <name>ATP</name>
        <dbReference type="ChEBI" id="CHEBI:30616"/>
    </ligand>
</feature>
<evidence type="ECO:0000313" key="3">
    <source>
        <dbReference type="EMBL" id="SMB93580.1"/>
    </source>
</evidence>
<keyword evidence="2" id="KW-0820">tRNA-binding</keyword>
<reference evidence="3 4" key="1">
    <citation type="submission" date="2017-04" db="EMBL/GenBank/DDBJ databases">
        <authorList>
            <person name="Afonso C.L."/>
            <person name="Miller P.J."/>
            <person name="Scott M.A."/>
            <person name="Spackman E."/>
            <person name="Goraichik I."/>
            <person name="Dimitrov K.M."/>
            <person name="Suarez D.L."/>
            <person name="Swayne D.E."/>
        </authorList>
    </citation>
    <scope>NUCLEOTIDE SEQUENCE [LARGE SCALE GENOMIC DNA]</scope>
    <source>
        <strain evidence="3 4">DSM 11270</strain>
    </source>
</reference>
<dbReference type="PANTHER" id="PTHR37825">
    <property type="entry name" value="TRNA(MET) CYTIDINE ACETATE LIGASE"/>
    <property type="match status" value="1"/>
</dbReference>
<evidence type="ECO:0000256" key="1">
    <source>
        <dbReference type="ARBA" id="ARBA00022694"/>
    </source>
</evidence>
<proteinExistence type="inferred from homology"/>
<organism evidence="3 4">
    <name type="scientific">Desulfonispora thiosulfatigenes DSM 11270</name>
    <dbReference type="NCBI Taxonomy" id="656914"/>
    <lineage>
        <taxon>Bacteria</taxon>
        <taxon>Bacillati</taxon>
        <taxon>Bacillota</taxon>
        <taxon>Clostridia</taxon>
        <taxon>Eubacteriales</taxon>
        <taxon>Peptococcaceae</taxon>
        <taxon>Desulfonispora</taxon>
    </lineage>
</organism>
<keyword evidence="2" id="KW-0694">RNA-binding</keyword>
<keyword evidence="2" id="KW-0547">Nucleotide-binding</keyword>
<comment type="catalytic activity">
    <reaction evidence="2">
        <text>cytidine(34) in elongator tRNA(Met) + acetate + ATP = N(4)-acetylcytidine(34) in elongator tRNA(Met) + AMP + diphosphate</text>
        <dbReference type="Rhea" id="RHEA:58144"/>
        <dbReference type="Rhea" id="RHEA-COMP:10693"/>
        <dbReference type="Rhea" id="RHEA-COMP:10694"/>
        <dbReference type="ChEBI" id="CHEBI:30089"/>
        <dbReference type="ChEBI" id="CHEBI:30616"/>
        <dbReference type="ChEBI" id="CHEBI:33019"/>
        <dbReference type="ChEBI" id="CHEBI:74900"/>
        <dbReference type="ChEBI" id="CHEBI:82748"/>
        <dbReference type="ChEBI" id="CHEBI:456215"/>
    </reaction>
</comment>